<evidence type="ECO:0000313" key="5">
    <source>
        <dbReference type="EMBL" id="EKD29321.1"/>
    </source>
</evidence>
<dbReference type="AlphaFoldDB" id="K1XWJ7"/>
<dbReference type="InterPro" id="IPR031107">
    <property type="entry name" value="Small_HSP"/>
</dbReference>
<evidence type="ECO:0000256" key="2">
    <source>
        <dbReference type="RuleBase" id="RU003616"/>
    </source>
</evidence>
<comment type="similarity">
    <text evidence="1 2">Belongs to the small heat shock protein (HSP20) family.</text>
</comment>
<dbReference type="Gene3D" id="2.60.40.790">
    <property type="match status" value="1"/>
</dbReference>
<proteinExistence type="inferred from homology"/>
<dbReference type="PANTHER" id="PTHR11527">
    <property type="entry name" value="HEAT-SHOCK PROTEIN 20 FAMILY MEMBER"/>
    <property type="match status" value="1"/>
</dbReference>
<dbReference type="InterPro" id="IPR008978">
    <property type="entry name" value="HSP20-like_chaperone"/>
</dbReference>
<evidence type="ECO:0000256" key="1">
    <source>
        <dbReference type="PROSITE-ProRule" id="PRU00285"/>
    </source>
</evidence>
<organism evidence="5">
    <name type="scientific">uncultured bacterium</name>
    <name type="common">gcode 4</name>
    <dbReference type="NCBI Taxonomy" id="1234023"/>
    <lineage>
        <taxon>Bacteria</taxon>
        <taxon>environmental samples</taxon>
    </lineage>
</organism>
<accession>K1XWJ7</accession>
<reference evidence="5" key="1">
    <citation type="journal article" date="2012" name="Science">
        <title>Fermentation, hydrogen, and sulfur metabolism in multiple uncultivated bacterial phyla.</title>
        <authorList>
            <person name="Wrighton K.C."/>
            <person name="Thomas B.C."/>
            <person name="Sharon I."/>
            <person name="Miller C.S."/>
            <person name="Castelle C.J."/>
            <person name="VerBerkmoes N.C."/>
            <person name="Wilkins M.J."/>
            <person name="Hettich R.L."/>
            <person name="Lipton M.S."/>
            <person name="Williams K.H."/>
            <person name="Long P.E."/>
            <person name="Banfield J.F."/>
        </authorList>
    </citation>
    <scope>NUCLEOTIDE SEQUENCE [LARGE SCALE GENOMIC DNA]</scope>
</reference>
<feature type="domain" description="SHSP" evidence="4">
    <location>
        <begin position="32"/>
        <end position="146"/>
    </location>
</feature>
<evidence type="ECO:0000259" key="4">
    <source>
        <dbReference type="PROSITE" id="PS01031"/>
    </source>
</evidence>
<dbReference type="InterPro" id="IPR002068">
    <property type="entry name" value="A-crystallin/Hsp20_dom"/>
</dbReference>
<protein>
    <submittedName>
        <fullName evidence="5">Small heat shock protein</fullName>
    </submittedName>
</protein>
<comment type="caution">
    <text evidence="5">The sequence shown here is derived from an EMBL/GenBank/DDBJ whole genome shotgun (WGS) entry which is preliminary data.</text>
</comment>
<evidence type="ECO:0000256" key="3">
    <source>
        <dbReference type="SAM" id="MobiDB-lite"/>
    </source>
</evidence>
<gene>
    <name evidence="5" type="ORF">ACD_78C00444G0002</name>
</gene>
<feature type="region of interest" description="Disordered" evidence="3">
    <location>
        <begin position="1"/>
        <end position="23"/>
    </location>
</feature>
<dbReference type="PROSITE" id="PS01031">
    <property type="entry name" value="SHSP"/>
    <property type="match status" value="1"/>
</dbReference>
<name>K1XWJ7_9BACT</name>
<sequence>MFKIFKGDDHDDEDESHGHSSIEVKMEDDDIVEEELGQVALDILDCSDRIIIMAPIAWMDTENVDISVSRNILTISGERRRPDIYDSADRILVEECFFGPFSRSVILPENLAFNKIHADMENNLLRIEIPKLLFGEKTIKINKLEG</sequence>
<dbReference type="EMBL" id="AMFJ01034444">
    <property type="protein sequence ID" value="EKD29321.1"/>
    <property type="molecule type" value="Genomic_DNA"/>
</dbReference>
<dbReference type="Pfam" id="PF00011">
    <property type="entry name" value="HSP20"/>
    <property type="match status" value="1"/>
</dbReference>
<dbReference type="SUPFAM" id="SSF49764">
    <property type="entry name" value="HSP20-like chaperones"/>
    <property type="match status" value="1"/>
</dbReference>
<dbReference type="CDD" id="cd06464">
    <property type="entry name" value="ACD_sHsps-like"/>
    <property type="match status" value="1"/>
</dbReference>
<keyword evidence="5" id="KW-0346">Stress response</keyword>